<dbReference type="AlphaFoldDB" id="A0A9W3CLN2"/>
<dbReference type="GeneID" id="130501608"/>
<feature type="compositionally biased region" description="Polar residues" evidence="1">
    <location>
        <begin position="1"/>
        <end position="14"/>
    </location>
</feature>
<protein>
    <submittedName>
        <fullName evidence="4">Uncharacterized protein LOC130501608</fullName>
    </submittedName>
</protein>
<reference evidence="4" key="1">
    <citation type="submission" date="2025-08" db="UniProtKB">
        <authorList>
            <consortium name="RefSeq"/>
        </authorList>
    </citation>
    <scope>IDENTIFICATION</scope>
    <source>
        <tissue evidence="4">Leaf</tissue>
    </source>
</reference>
<proteinExistence type="predicted"/>
<keyword evidence="3" id="KW-1185">Reference proteome</keyword>
<name>A0A9W3CLN2_RAPSA</name>
<feature type="domain" description="DUF8039" evidence="2">
    <location>
        <begin position="141"/>
        <end position="224"/>
    </location>
</feature>
<feature type="region of interest" description="Disordered" evidence="1">
    <location>
        <begin position="1"/>
        <end position="49"/>
    </location>
</feature>
<feature type="compositionally biased region" description="Basic and acidic residues" evidence="1">
    <location>
        <begin position="34"/>
        <end position="49"/>
    </location>
</feature>
<evidence type="ECO:0000259" key="2">
    <source>
        <dbReference type="Pfam" id="PF26133"/>
    </source>
</evidence>
<evidence type="ECO:0000256" key="1">
    <source>
        <dbReference type="SAM" id="MobiDB-lite"/>
    </source>
</evidence>
<evidence type="ECO:0000313" key="3">
    <source>
        <dbReference type="Proteomes" id="UP000504610"/>
    </source>
</evidence>
<feature type="compositionally biased region" description="Basic residues" evidence="1">
    <location>
        <begin position="65"/>
        <end position="75"/>
    </location>
</feature>
<dbReference type="Proteomes" id="UP000504610">
    <property type="component" value="Unplaced"/>
</dbReference>
<feature type="region of interest" description="Disordered" evidence="1">
    <location>
        <begin position="63"/>
        <end position="141"/>
    </location>
</feature>
<dbReference type="RefSeq" id="XP_056852426.1">
    <property type="nucleotide sequence ID" value="XM_056996446.1"/>
</dbReference>
<dbReference type="InterPro" id="IPR058352">
    <property type="entry name" value="DUF8039"/>
</dbReference>
<dbReference type="PANTHER" id="PTHR33018:SF34">
    <property type="entry name" value="OS02G0472350 PROTEIN"/>
    <property type="match status" value="1"/>
</dbReference>
<sequence length="246" mass="28166">MSNPSPVQFSQMEQLQHEEEDEHVKAGGEVNEEQPQHEENEHVEADGKSMRLILTMLKLMLKSRSTSKLKEKRGRGKNDQEEDEGKKEVDAEVESVFKRMEQEEDEVQKEVEVQKPVQKEQEEADVEVEKPVQKPKHGSETIQVDQKCKLLDIGGKKHVVAEGRVHSTDPNQNVHFVRLSPNAARVWVDAVMVDDAIFWRKSEEIETLKDARGSSIAWPLDNLVILPFSSKVNNYAWVFLLNGSKF</sequence>
<dbReference type="OrthoDB" id="1106387at2759"/>
<dbReference type="Pfam" id="PF26133">
    <property type="entry name" value="DUF8039"/>
    <property type="match status" value="1"/>
</dbReference>
<dbReference type="PANTHER" id="PTHR33018">
    <property type="entry name" value="OS10G0338966 PROTEIN-RELATED"/>
    <property type="match status" value="1"/>
</dbReference>
<accession>A0A9W3CLN2</accession>
<feature type="compositionally biased region" description="Basic and acidic residues" evidence="1">
    <location>
        <begin position="108"/>
        <end position="132"/>
    </location>
</feature>
<organism evidence="3 4">
    <name type="scientific">Raphanus sativus</name>
    <name type="common">Radish</name>
    <name type="synonym">Raphanus raphanistrum var. sativus</name>
    <dbReference type="NCBI Taxonomy" id="3726"/>
    <lineage>
        <taxon>Eukaryota</taxon>
        <taxon>Viridiplantae</taxon>
        <taxon>Streptophyta</taxon>
        <taxon>Embryophyta</taxon>
        <taxon>Tracheophyta</taxon>
        <taxon>Spermatophyta</taxon>
        <taxon>Magnoliopsida</taxon>
        <taxon>eudicotyledons</taxon>
        <taxon>Gunneridae</taxon>
        <taxon>Pentapetalae</taxon>
        <taxon>rosids</taxon>
        <taxon>malvids</taxon>
        <taxon>Brassicales</taxon>
        <taxon>Brassicaceae</taxon>
        <taxon>Brassiceae</taxon>
        <taxon>Raphanus</taxon>
    </lineage>
</organism>
<dbReference type="KEGG" id="rsz:130501608"/>
<feature type="compositionally biased region" description="Basic and acidic residues" evidence="1">
    <location>
        <begin position="76"/>
        <end position="101"/>
    </location>
</feature>
<evidence type="ECO:0000313" key="4">
    <source>
        <dbReference type="RefSeq" id="XP_056852426.1"/>
    </source>
</evidence>
<gene>
    <name evidence="4" type="primary">LOC130501608</name>
</gene>